<evidence type="ECO:0000256" key="1">
    <source>
        <dbReference type="SAM" id="SignalP"/>
    </source>
</evidence>
<dbReference type="InterPro" id="IPR036365">
    <property type="entry name" value="PGBD-like_sf"/>
</dbReference>
<name>A0A091BSS3_9GAMM</name>
<dbReference type="GO" id="GO:0008933">
    <property type="term" value="F:peptidoglycan lytic transglycosylase activity"/>
    <property type="evidence" value="ECO:0007669"/>
    <property type="project" value="TreeGrafter"/>
</dbReference>
<dbReference type="SUPFAM" id="SSF47090">
    <property type="entry name" value="PGBD-like"/>
    <property type="match status" value="1"/>
</dbReference>
<accession>A0A091BSS3</accession>
<dbReference type="Gene3D" id="1.10.101.10">
    <property type="entry name" value="PGBD-like superfamily/PGBD"/>
    <property type="match status" value="1"/>
</dbReference>
<dbReference type="RefSeq" id="WP_051239395.1">
    <property type="nucleotide sequence ID" value="NZ_AUFF01000001.1"/>
</dbReference>
<gene>
    <name evidence="4" type="ORF">P873_01630</name>
</gene>
<dbReference type="InterPro" id="IPR031304">
    <property type="entry name" value="SLT_2"/>
</dbReference>
<evidence type="ECO:0000313" key="4">
    <source>
        <dbReference type="EMBL" id="KFN47370.1"/>
    </source>
</evidence>
<dbReference type="PANTHER" id="PTHR30163:SF10">
    <property type="entry name" value="TRANSGLYCOLASE-RELATED"/>
    <property type="match status" value="1"/>
</dbReference>
<dbReference type="OrthoDB" id="9772911at2"/>
<feature type="domain" description="Peptidoglycan binding-like" evidence="2">
    <location>
        <begin position="342"/>
        <end position="397"/>
    </location>
</feature>
<sequence>MTTPALFLLATLAVPAAPAPAAPELPRDAAFEACVASLRAPAAAAGIRSDTFATLTADLRKDPSVLESLDYQPEFRTPIWDYLAGLVDDERVDDGRARLAEHRELLDRLAAEYQVDAETIVAVWGVESDYGRTFGRKPLLQSLATLSCAGRRQAFFRGELFALIRLIQAGDLRAEGLAGSWAGAFGHTQFMPSTYQRIAVDGDGDGRRDLVASIPDALASTANYLRKAGWRPGEAWGFEVRLPAGDFNAAGRQAKKPMAHWRSRGVVRADGSHLPAGDTAAALLLPAGREGPAFLVQRNYDAIYSYNAAESYALAIALLSDRLRGGPGLVADWPTNDPGLSRAERRQLQERLLARGHDIGAVDGLIGAKTRDAIAAEQRRLGLTPDGRAGRAILEALRKE</sequence>
<dbReference type="SUPFAM" id="SSF53955">
    <property type="entry name" value="Lysozyme-like"/>
    <property type="match status" value="1"/>
</dbReference>
<dbReference type="InterPro" id="IPR011970">
    <property type="entry name" value="MltB_2"/>
</dbReference>
<dbReference type="InterPro" id="IPR023346">
    <property type="entry name" value="Lysozyme-like_dom_sf"/>
</dbReference>
<reference evidence="4 5" key="1">
    <citation type="submission" date="2013-09" db="EMBL/GenBank/DDBJ databases">
        <title>Genome sequencing of Arenimonas composti.</title>
        <authorList>
            <person name="Chen F."/>
            <person name="Wang G."/>
        </authorList>
    </citation>
    <scope>NUCLEOTIDE SEQUENCE [LARGE SCALE GENOMIC DNA]</scope>
    <source>
        <strain evidence="4 5">TR7-09</strain>
    </source>
</reference>
<dbReference type="eggNOG" id="COG2951">
    <property type="taxonomic scope" value="Bacteria"/>
</dbReference>
<dbReference type="Proteomes" id="UP000029391">
    <property type="component" value="Unassembled WGS sequence"/>
</dbReference>
<dbReference type="FunFam" id="1.10.8.350:FF:000001">
    <property type="entry name" value="Lytic murein transglycosylase B"/>
    <property type="match status" value="1"/>
</dbReference>
<dbReference type="Pfam" id="PF01471">
    <property type="entry name" value="PG_binding_1"/>
    <property type="match status" value="1"/>
</dbReference>
<organism evidence="4 5">
    <name type="scientific">Arenimonas composti TR7-09 = DSM 18010</name>
    <dbReference type="NCBI Taxonomy" id="1121013"/>
    <lineage>
        <taxon>Bacteria</taxon>
        <taxon>Pseudomonadati</taxon>
        <taxon>Pseudomonadota</taxon>
        <taxon>Gammaproteobacteria</taxon>
        <taxon>Lysobacterales</taxon>
        <taxon>Lysobacteraceae</taxon>
        <taxon>Arenimonas</taxon>
    </lineage>
</organism>
<keyword evidence="5" id="KW-1185">Reference proteome</keyword>
<dbReference type="AlphaFoldDB" id="A0A091BSS3"/>
<dbReference type="NCBIfam" id="TIGR02283">
    <property type="entry name" value="MltB_2"/>
    <property type="match status" value="1"/>
</dbReference>
<proteinExistence type="predicted"/>
<feature type="chain" id="PRO_5001871863" description="Lytic murein transglycosylase" evidence="1">
    <location>
        <begin position="22"/>
        <end position="400"/>
    </location>
</feature>
<feature type="domain" description="Transglycosylase SLT" evidence="3">
    <location>
        <begin position="31"/>
        <end position="321"/>
    </location>
</feature>
<protein>
    <recommendedName>
        <fullName evidence="6">Lytic murein transglycosylase</fullName>
    </recommendedName>
</protein>
<keyword evidence="1" id="KW-0732">Signal</keyword>
<feature type="signal peptide" evidence="1">
    <location>
        <begin position="1"/>
        <end position="21"/>
    </location>
</feature>
<dbReference type="eggNOG" id="COG3409">
    <property type="taxonomic scope" value="Bacteria"/>
</dbReference>
<dbReference type="Gene3D" id="1.10.8.350">
    <property type="entry name" value="Bacterial muramidase"/>
    <property type="match status" value="1"/>
</dbReference>
<dbReference type="Pfam" id="PF13406">
    <property type="entry name" value="SLT_2"/>
    <property type="match status" value="1"/>
</dbReference>
<dbReference type="GO" id="GO:0009253">
    <property type="term" value="P:peptidoglycan catabolic process"/>
    <property type="evidence" value="ECO:0007669"/>
    <property type="project" value="TreeGrafter"/>
</dbReference>
<dbReference type="PANTHER" id="PTHR30163">
    <property type="entry name" value="MEMBRANE-BOUND LYTIC MUREIN TRANSGLYCOSYLASE B"/>
    <property type="match status" value="1"/>
</dbReference>
<dbReference type="InterPro" id="IPR002477">
    <property type="entry name" value="Peptidoglycan-bd-like"/>
</dbReference>
<dbReference type="CDD" id="cd13399">
    <property type="entry name" value="Slt35-like"/>
    <property type="match status" value="1"/>
</dbReference>
<evidence type="ECO:0000313" key="5">
    <source>
        <dbReference type="Proteomes" id="UP000029391"/>
    </source>
</evidence>
<dbReference type="Gene3D" id="1.10.530.10">
    <property type="match status" value="1"/>
</dbReference>
<evidence type="ECO:0000259" key="2">
    <source>
        <dbReference type="Pfam" id="PF01471"/>
    </source>
</evidence>
<evidence type="ECO:0000259" key="3">
    <source>
        <dbReference type="Pfam" id="PF13406"/>
    </source>
</evidence>
<dbReference type="InterPro" id="IPR043426">
    <property type="entry name" value="MltB-like"/>
</dbReference>
<dbReference type="InterPro" id="IPR036366">
    <property type="entry name" value="PGBDSf"/>
</dbReference>
<dbReference type="EMBL" id="AWXU01000066">
    <property type="protein sequence ID" value="KFN47370.1"/>
    <property type="molecule type" value="Genomic_DNA"/>
</dbReference>
<evidence type="ECO:0008006" key="6">
    <source>
        <dbReference type="Google" id="ProtNLM"/>
    </source>
</evidence>
<comment type="caution">
    <text evidence="4">The sequence shown here is derived from an EMBL/GenBank/DDBJ whole genome shotgun (WGS) entry which is preliminary data.</text>
</comment>